<protein>
    <submittedName>
        <fullName evidence="1">Uncharacterized protein</fullName>
    </submittedName>
</protein>
<sequence length="140" mass="15983">MHYNRQELQIHSFYHCLGMYSSRSLPLLSVSGLLHSRSNLEVDTHKYLLMSRLSQYPRESASENGEYPAEILGVPSVIAWEGITVSGTFSTTNLFTAKINSDAKNKKLYEFSGIGSTSRREYSHPEERWLYVSSLTAEWL</sequence>
<name>A0A1E1KA03_9HELO</name>
<dbReference type="AlphaFoldDB" id="A0A1E1KA03"/>
<reference evidence="2" key="1">
    <citation type="submission" date="2016-03" db="EMBL/GenBank/DDBJ databases">
        <authorList>
            <person name="Guldener U."/>
        </authorList>
    </citation>
    <scope>NUCLEOTIDE SEQUENCE [LARGE SCALE GENOMIC DNA]</scope>
    <source>
        <strain evidence="2">04CH-RAC-A.6.1</strain>
    </source>
</reference>
<organism evidence="1 2">
    <name type="scientific">Rhynchosporium agropyri</name>
    <dbReference type="NCBI Taxonomy" id="914238"/>
    <lineage>
        <taxon>Eukaryota</taxon>
        <taxon>Fungi</taxon>
        <taxon>Dikarya</taxon>
        <taxon>Ascomycota</taxon>
        <taxon>Pezizomycotina</taxon>
        <taxon>Leotiomycetes</taxon>
        <taxon>Helotiales</taxon>
        <taxon>Ploettnerulaceae</taxon>
        <taxon>Rhynchosporium</taxon>
    </lineage>
</organism>
<gene>
    <name evidence="1" type="ORF">RAG0_04724</name>
</gene>
<accession>A0A1E1KA03</accession>
<proteinExistence type="predicted"/>
<keyword evidence="2" id="KW-1185">Reference proteome</keyword>
<dbReference type="Proteomes" id="UP000178912">
    <property type="component" value="Unassembled WGS sequence"/>
</dbReference>
<dbReference type="OrthoDB" id="291007at2759"/>
<evidence type="ECO:0000313" key="1">
    <source>
        <dbReference type="EMBL" id="CZS94909.1"/>
    </source>
</evidence>
<dbReference type="EMBL" id="FJUX01000020">
    <property type="protein sequence ID" value="CZS94909.1"/>
    <property type="molecule type" value="Genomic_DNA"/>
</dbReference>
<evidence type="ECO:0000313" key="2">
    <source>
        <dbReference type="Proteomes" id="UP000178912"/>
    </source>
</evidence>